<evidence type="ECO:0000256" key="2">
    <source>
        <dbReference type="ARBA" id="ARBA00023008"/>
    </source>
</evidence>
<protein>
    <submittedName>
        <fullName evidence="4">SCO family protein</fullName>
    </submittedName>
</protein>
<sequence>MKARIIRIALASVAGLAIAAGIAWYQVRMAETMTSAGSAAVGGPFTLTDHTGQTVTDTTYRGRWELIYFGYTYCPDVCPTELSVISQALDAMGPAADKVQPLFVSVDPERDTVPHLAGYVGLFHPRLVGLTGTPEQVAAVAKAYRVYYAKVPVKDAGPENYTMDHSSFIYLMGPDGSFRGVYPAGTKPEAIADDLKKRLAG</sequence>
<comment type="similarity">
    <text evidence="1">Belongs to the SCO1/2 family.</text>
</comment>
<dbReference type="EMBL" id="JABFDB010000014">
    <property type="protein sequence ID" value="NYZ21965.1"/>
    <property type="molecule type" value="Genomic_DNA"/>
</dbReference>
<proteinExistence type="inferred from homology"/>
<dbReference type="RefSeq" id="WP_180283736.1">
    <property type="nucleotide sequence ID" value="NZ_JABFDB010000014.1"/>
</dbReference>
<dbReference type="PANTHER" id="PTHR12151">
    <property type="entry name" value="ELECTRON TRANSPORT PROTIN SCO1/SENC FAMILY MEMBER"/>
    <property type="match status" value="1"/>
</dbReference>
<dbReference type="PROSITE" id="PS51352">
    <property type="entry name" value="THIOREDOXIN_2"/>
    <property type="match status" value="1"/>
</dbReference>
<evidence type="ECO:0000259" key="3">
    <source>
        <dbReference type="PROSITE" id="PS51352"/>
    </source>
</evidence>
<dbReference type="InterPro" id="IPR036249">
    <property type="entry name" value="Thioredoxin-like_sf"/>
</dbReference>
<keyword evidence="2" id="KW-0186">Copper</keyword>
<comment type="caution">
    <text evidence="4">The sequence shown here is derived from an EMBL/GenBank/DDBJ whole genome shotgun (WGS) entry which is preliminary data.</text>
</comment>
<organism evidence="4 5">
    <name type="scientific">Azospirillum oleiclasticum</name>
    <dbReference type="NCBI Taxonomy" id="2735135"/>
    <lineage>
        <taxon>Bacteria</taxon>
        <taxon>Pseudomonadati</taxon>
        <taxon>Pseudomonadota</taxon>
        <taxon>Alphaproteobacteria</taxon>
        <taxon>Rhodospirillales</taxon>
        <taxon>Azospirillaceae</taxon>
        <taxon>Azospirillum</taxon>
    </lineage>
</organism>
<evidence type="ECO:0000256" key="1">
    <source>
        <dbReference type="ARBA" id="ARBA00010996"/>
    </source>
</evidence>
<dbReference type="CDD" id="cd02968">
    <property type="entry name" value="SCO"/>
    <property type="match status" value="1"/>
</dbReference>
<dbReference type="Proteomes" id="UP000584642">
    <property type="component" value="Unassembled WGS sequence"/>
</dbReference>
<name>A0ABX2TH09_9PROT</name>
<feature type="domain" description="Thioredoxin" evidence="3">
    <location>
        <begin position="36"/>
        <end position="200"/>
    </location>
</feature>
<dbReference type="InterPro" id="IPR013766">
    <property type="entry name" value="Thioredoxin_domain"/>
</dbReference>
<keyword evidence="5" id="KW-1185">Reference proteome</keyword>
<dbReference type="InterPro" id="IPR003782">
    <property type="entry name" value="SCO1/SenC"/>
</dbReference>
<dbReference type="SUPFAM" id="SSF52833">
    <property type="entry name" value="Thioredoxin-like"/>
    <property type="match status" value="1"/>
</dbReference>
<dbReference type="PANTHER" id="PTHR12151:SF25">
    <property type="entry name" value="LINALOOL DEHYDRATASE_ISOMERASE DOMAIN-CONTAINING PROTEIN"/>
    <property type="match status" value="1"/>
</dbReference>
<evidence type="ECO:0000313" key="5">
    <source>
        <dbReference type="Proteomes" id="UP000584642"/>
    </source>
</evidence>
<evidence type="ECO:0000313" key="4">
    <source>
        <dbReference type="EMBL" id="NYZ21965.1"/>
    </source>
</evidence>
<reference evidence="4 5" key="1">
    <citation type="submission" date="2020-05" db="EMBL/GenBank/DDBJ databases">
        <title>Azospirillum oleiclasticum sp. nov, a nitrogen-fixing and heavy crude oil-emulsifying bacterium isolated from the crude oil of Yumen Oilfield.</title>
        <authorList>
            <person name="Wu D."/>
            <person name="Cai M."/>
            <person name="Zhang X."/>
        </authorList>
    </citation>
    <scope>NUCLEOTIDE SEQUENCE [LARGE SCALE GENOMIC DNA]</scope>
    <source>
        <strain evidence="4 5">ROY-1-1-2</strain>
    </source>
</reference>
<dbReference type="Pfam" id="PF02630">
    <property type="entry name" value="SCO1-SenC"/>
    <property type="match status" value="1"/>
</dbReference>
<accession>A0ABX2TH09</accession>
<dbReference type="Gene3D" id="3.40.30.10">
    <property type="entry name" value="Glutaredoxin"/>
    <property type="match status" value="1"/>
</dbReference>
<gene>
    <name evidence="4" type="ORF">HND93_19800</name>
</gene>